<sequence length="112" mass="12281">MVRGMHLTRIGADAVLLEPGEGLDPGEPDRYLVALGDYLQAARARRLIYDLDSVPVVDALYYDWLKAVHGLCRVIGVEMVVANMAPSVAYALAARLDEVPPFACARDVERAR</sequence>
<dbReference type="Gene3D" id="3.30.750.24">
    <property type="entry name" value="STAS domain"/>
    <property type="match status" value="1"/>
</dbReference>
<evidence type="ECO:0008006" key="3">
    <source>
        <dbReference type="Google" id="ProtNLM"/>
    </source>
</evidence>
<dbReference type="OrthoDB" id="8562847at2"/>
<accession>A0A1V3A168</accession>
<name>A0A1V3A168_9GAMM</name>
<proteinExistence type="predicted"/>
<comment type="caution">
    <text evidence="1">The sequence shown here is derived from an EMBL/GenBank/DDBJ whole genome shotgun (WGS) entry which is preliminary data.</text>
</comment>
<dbReference type="EMBL" id="MUZR01000007">
    <property type="protein sequence ID" value="OOC11075.1"/>
    <property type="molecule type" value="Genomic_DNA"/>
</dbReference>
<reference evidence="1 2" key="1">
    <citation type="submission" date="2017-02" db="EMBL/GenBank/DDBJ databases">
        <title>Genomic diversity within the haloalkaliphilic genus Thioalkalivibrio.</title>
        <authorList>
            <person name="Ahn A.-C."/>
            <person name="Meier-Kolthoff J."/>
            <person name="Overmars L."/>
            <person name="Richter M."/>
            <person name="Woyke T."/>
            <person name="Sorokin D.Y."/>
            <person name="Muyzer G."/>
        </authorList>
    </citation>
    <scope>NUCLEOTIDE SEQUENCE [LARGE SCALE GENOMIC DNA]</scope>
    <source>
        <strain evidence="1 2">HL17</strain>
    </source>
</reference>
<keyword evidence="2" id="KW-1185">Reference proteome</keyword>
<dbReference type="Proteomes" id="UP000189177">
    <property type="component" value="Unassembled WGS sequence"/>
</dbReference>
<evidence type="ECO:0000313" key="2">
    <source>
        <dbReference type="Proteomes" id="UP000189177"/>
    </source>
</evidence>
<gene>
    <name evidence="1" type="ORF">B1A74_02810</name>
</gene>
<dbReference type="AlphaFoldDB" id="A0A1V3A168"/>
<organism evidence="1 2">
    <name type="scientific">Thioalkalivibrio halophilus</name>
    <dbReference type="NCBI Taxonomy" id="252474"/>
    <lineage>
        <taxon>Bacteria</taxon>
        <taxon>Pseudomonadati</taxon>
        <taxon>Pseudomonadota</taxon>
        <taxon>Gammaproteobacteria</taxon>
        <taxon>Chromatiales</taxon>
        <taxon>Ectothiorhodospiraceae</taxon>
        <taxon>Thioalkalivibrio</taxon>
    </lineage>
</organism>
<evidence type="ECO:0000313" key="1">
    <source>
        <dbReference type="EMBL" id="OOC11075.1"/>
    </source>
</evidence>
<protein>
    <recommendedName>
        <fullName evidence="3">STAS domain-containing protein</fullName>
    </recommendedName>
</protein>
<dbReference type="SUPFAM" id="SSF52091">
    <property type="entry name" value="SpoIIaa-like"/>
    <property type="match status" value="1"/>
</dbReference>
<dbReference type="STRING" id="252474.B1A74_02810"/>
<dbReference type="RefSeq" id="WP_024329870.1">
    <property type="nucleotide sequence ID" value="NZ_MUZR01000007.1"/>
</dbReference>
<dbReference type="InterPro" id="IPR036513">
    <property type="entry name" value="STAS_dom_sf"/>
</dbReference>